<dbReference type="EC" id="6.3.2.5" evidence="3"/>
<dbReference type="GO" id="GO:0004632">
    <property type="term" value="F:phosphopantothenate--cysteine ligase activity"/>
    <property type="evidence" value="ECO:0007669"/>
    <property type="project" value="UniProtKB-UniRule"/>
</dbReference>
<evidence type="ECO:0000313" key="7">
    <source>
        <dbReference type="EMBL" id="HGV55537.1"/>
    </source>
</evidence>
<protein>
    <recommendedName>
        <fullName evidence="3">Coenzyme A biosynthesis bifunctional protein CoaBC</fullName>
    </recommendedName>
    <alternativeName>
        <fullName evidence="3">DNA/pantothenate metabolism flavoprotein</fullName>
    </alternativeName>
    <alternativeName>
        <fullName evidence="3">Phosphopantothenoylcysteine synthetase/decarboxylase</fullName>
        <shortName evidence="3">PPCS-PPCDC</shortName>
    </alternativeName>
    <domain>
        <recommendedName>
            <fullName evidence="3">Phosphopantothenoylcysteine decarboxylase</fullName>
            <shortName evidence="3">PPC decarboxylase</shortName>
            <shortName evidence="3">PPC-DC</shortName>
            <ecNumber evidence="3">4.1.1.36</ecNumber>
        </recommendedName>
        <alternativeName>
            <fullName evidence="3">CoaC</fullName>
        </alternativeName>
    </domain>
    <domain>
        <recommendedName>
            <fullName evidence="3">Phosphopantothenate--cysteine ligase</fullName>
            <ecNumber evidence="3">6.3.2.5</ecNumber>
        </recommendedName>
        <alternativeName>
            <fullName evidence="3">CoaB</fullName>
        </alternativeName>
        <alternativeName>
            <fullName evidence="3">Phosphopantothenoylcysteine synthetase</fullName>
            <shortName evidence="3">PPC synthetase</shortName>
            <shortName evidence="3">PPC-S</shortName>
        </alternativeName>
    </domain>
</protein>
<feature type="binding site" evidence="3">
    <location>
        <position position="292"/>
    </location>
    <ligand>
        <name>CTP</name>
        <dbReference type="ChEBI" id="CHEBI:37563"/>
    </ligand>
</feature>
<comment type="function">
    <text evidence="3">Catalyzes two sequential steps in the biosynthesis of coenzyme A. In the first step cysteine is conjugated to 4'-phosphopantothenate to form 4-phosphopantothenoylcysteine. In the second step the latter compound is decarboxylated to form 4'-phosphopantotheine.</text>
</comment>
<keyword evidence="3" id="KW-0460">Magnesium</keyword>
<comment type="caution">
    <text evidence="3">Lacks conserved residue(s) required for the propagation of feature annotation.</text>
</comment>
<dbReference type="GO" id="GO:0010181">
    <property type="term" value="F:FMN binding"/>
    <property type="evidence" value="ECO:0007669"/>
    <property type="project" value="UniProtKB-UniRule"/>
</dbReference>
<feature type="region of interest" description="Phosphopantothenoylcysteine decarboxylase" evidence="3">
    <location>
        <begin position="1"/>
        <end position="193"/>
    </location>
</feature>
<dbReference type="HAMAP" id="MF_02225">
    <property type="entry name" value="CoaBC"/>
    <property type="match status" value="1"/>
</dbReference>
<feature type="binding site" evidence="3">
    <location>
        <position position="354"/>
    </location>
    <ligand>
        <name>CTP</name>
        <dbReference type="ChEBI" id="CHEBI:37563"/>
    </ligand>
</feature>
<comment type="similarity">
    <text evidence="3 4">In the C-terminal section; belongs to the PPC synthetase family.</text>
</comment>
<evidence type="ECO:0000259" key="5">
    <source>
        <dbReference type="Pfam" id="PF02441"/>
    </source>
</evidence>
<evidence type="ECO:0000256" key="4">
    <source>
        <dbReference type="RuleBase" id="RU364078"/>
    </source>
</evidence>
<dbReference type="InterPro" id="IPR036551">
    <property type="entry name" value="Flavin_trans-like"/>
</dbReference>
<feature type="binding site" evidence="3">
    <location>
        <position position="335"/>
    </location>
    <ligand>
        <name>CTP</name>
        <dbReference type="ChEBI" id="CHEBI:37563"/>
    </ligand>
</feature>
<dbReference type="NCBIfam" id="TIGR00521">
    <property type="entry name" value="coaBC_dfp"/>
    <property type="match status" value="1"/>
</dbReference>
<dbReference type="InterPro" id="IPR005252">
    <property type="entry name" value="CoaBC"/>
</dbReference>
<feature type="region of interest" description="Phosphopantothenate--cysteine ligase" evidence="3">
    <location>
        <begin position="194"/>
        <end position="405"/>
    </location>
</feature>
<gene>
    <name evidence="3 7" type="primary">coaBC</name>
    <name evidence="7" type="ORF">ENT73_05575</name>
</gene>
<feature type="binding site" evidence="3">
    <location>
        <position position="302"/>
    </location>
    <ligand>
        <name>CTP</name>
        <dbReference type="ChEBI" id="CHEBI:37563"/>
    </ligand>
</feature>
<organism evidence="7">
    <name type="scientific">Caldimicrobium thiodismutans</name>
    <dbReference type="NCBI Taxonomy" id="1653476"/>
    <lineage>
        <taxon>Bacteria</taxon>
        <taxon>Pseudomonadati</taxon>
        <taxon>Thermodesulfobacteriota</taxon>
        <taxon>Thermodesulfobacteria</taxon>
        <taxon>Thermodesulfobacteriales</taxon>
        <taxon>Thermodesulfobacteriaceae</taxon>
        <taxon>Caldimicrobium</taxon>
    </lineage>
</organism>
<dbReference type="EC" id="4.1.1.36" evidence="3"/>
<dbReference type="UniPathway" id="UPA00241">
    <property type="reaction ID" value="UER00353"/>
</dbReference>
<accession>A0A832LUZ4</accession>
<keyword evidence="3" id="KW-0479">Metal-binding</keyword>
<dbReference type="GO" id="GO:0015941">
    <property type="term" value="P:pantothenate catabolic process"/>
    <property type="evidence" value="ECO:0007669"/>
    <property type="project" value="InterPro"/>
</dbReference>
<keyword evidence="3 4" id="KW-0285">Flavoprotein</keyword>
<comment type="pathway">
    <text evidence="3 4">Cofactor biosynthesis; coenzyme A biosynthesis; CoA from (R)-pantothenate: step 3/5.</text>
</comment>
<feature type="active site" description="Proton donor" evidence="3">
    <location>
        <position position="162"/>
    </location>
</feature>
<comment type="function">
    <text evidence="4">Catalyzes two steps in the biosynthesis of coenzyme A. In the first step cysteine is conjugated to 4'-phosphopantothenate to form 4-phosphopantothenoylcysteine, in the latter compound is decarboxylated to form 4'-phosphopantotheine.</text>
</comment>
<dbReference type="Pfam" id="PF04127">
    <property type="entry name" value="DFP"/>
    <property type="match status" value="1"/>
</dbReference>
<keyword evidence="3 4" id="KW-0436">Ligase</keyword>
<evidence type="ECO:0000259" key="6">
    <source>
        <dbReference type="Pfam" id="PF04127"/>
    </source>
</evidence>
<dbReference type="InterPro" id="IPR007085">
    <property type="entry name" value="DNA/pantothenate-metab_flavo_C"/>
</dbReference>
<evidence type="ECO:0000256" key="1">
    <source>
        <dbReference type="ARBA" id="ARBA00022793"/>
    </source>
</evidence>
<proteinExistence type="inferred from homology"/>
<dbReference type="GO" id="GO:0015937">
    <property type="term" value="P:coenzyme A biosynthetic process"/>
    <property type="evidence" value="ECO:0007669"/>
    <property type="project" value="UniProtKB-UniRule"/>
</dbReference>
<comment type="pathway">
    <text evidence="3 4">Cofactor biosynthesis; coenzyme A biosynthesis; CoA from (R)-pantothenate: step 2/5.</text>
</comment>
<keyword evidence="2 3" id="KW-0456">Lyase</keyword>
<reference evidence="7" key="1">
    <citation type="journal article" date="2020" name="mSystems">
        <title>Genome- and Community-Level Interaction Insights into Carbon Utilization and Element Cycling Functions of Hydrothermarchaeota in Hydrothermal Sediment.</title>
        <authorList>
            <person name="Zhou Z."/>
            <person name="Liu Y."/>
            <person name="Xu W."/>
            <person name="Pan J."/>
            <person name="Luo Z.H."/>
            <person name="Li M."/>
        </authorList>
    </citation>
    <scope>NUCLEOTIDE SEQUENCE [LARGE SCALE GENOMIC DNA]</scope>
    <source>
        <strain evidence="7">SpSt-605</strain>
    </source>
</reference>
<dbReference type="GO" id="GO:0071513">
    <property type="term" value="C:phosphopantothenoylcysteine decarboxylase complex"/>
    <property type="evidence" value="ECO:0007669"/>
    <property type="project" value="TreeGrafter"/>
</dbReference>
<dbReference type="Gene3D" id="3.40.50.10300">
    <property type="entry name" value="CoaB-like"/>
    <property type="match status" value="1"/>
</dbReference>
<keyword evidence="1 3" id="KW-0210">Decarboxylase</keyword>
<dbReference type="SUPFAM" id="SSF102645">
    <property type="entry name" value="CoaB-like"/>
    <property type="match status" value="1"/>
</dbReference>
<evidence type="ECO:0000256" key="3">
    <source>
        <dbReference type="HAMAP-Rule" id="MF_02225"/>
    </source>
</evidence>
<dbReference type="GO" id="GO:0046872">
    <property type="term" value="F:metal ion binding"/>
    <property type="evidence" value="ECO:0007669"/>
    <property type="project" value="UniProtKB-KW"/>
</dbReference>
<evidence type="ECO:0000256" key="2">
    <source>
        <dbReference type="ARBA" id="ARBA00023239"/>
    </source>
</evidence>
<sequence>MSFSQVLDSRRILLGITGGIALYKACELIRLLKKENAQIRVILSTGAEEFVKPTLFSALTGEKTYTNQDFFVATGSIPHIELANWAELVLIFPATASFLSKLRTGQASELLLTTLLATRAPTYLFPSMNTKMWEHPATKENIEVLRRYGYLVYEPAYGELACGEIGKGRVPEPAEILELITAHFKPKDMKGKKVLITGGPTREYIDEVRFLTNASSGKTAFYLLKEAYYRGAEVHLLWGLKDFPYVLPKLNYVSDIPYPKIYFIETTEEMFQKAKELFPQVDVAIFAAAPCDFTPLYPAKGKIKKGEPLTLEFKLTPDIAKTLGQTKGKQLCIGFALEEEDKLSDYAQKKRVEKNFDIIIANPLGTAGKERSKYLLIGPNFEKIFEDMSKEALAVTVFDLIASLS</sequence>
<dbReference type="Pfam" id="PF02441">
    <property type="entry name" value="Flavoprotein"/>
    <property type="match status" value="1"/>
</dbReference>
<dbReference type="InterPro" id="IPR003382">
    <property type="entry name" value="Flavoprotein"/>
</dbReference>
<comment type="catalytic activity">
    <reaction evidence="3 4">
        <text>N-[(R)-4-phosphopantothenoyl]-L-cysteine + H(+) = (R)-4'-phosphopantetheine + CO2</text>
        <dbReference type="Rhea" id="RHEA:16793"/>
        <dbReference type="ChEBI" id="CHEBI:15378"/>
        <dbReference type="ChEBI" id="CHEBI:16526"/>
        <dbReference type="ChEBI" id="CHEBI:59458"/>
        <dbReference type="ChEBI" id="CHEBI:61723"/>
        <dbReference type="EC" id="4.1.1.36"/>
    </reaction>
</comment>
<feature type="binding site" evidence="3">
    <location>
        <position position="350"/>
    </location>
    <ligand>
        <name>CTP</name>
        <dbReference type="ChEBI" id="CHEBI:37563"/>
    </ligand>
</feature>
<comment type="caution">
    <text evidence="7">The sequence shown here is derived from an EMBL/GenBank/DDBJ whole genome shotgun (WGS) entry which is preliminary data.</text>
</comment>
<dbReference type="EMBL" id="DSZU01000097">
    <property type="protein sequence ID" value="HGV55537.1"/>
    <property type="molecule type" value="Genomic_DNA"/>
</dbReference>
<dbReference type="PANTHER" id="PTHR14359:SF6">
    <property type="entry name" value="PHOSPHOPANTOTHENOYLCYSTEINE DECARBOXYLASE"/>
    <property type="match status" value="1"/>
</dbReference>
<dbReference type="SUPFAM" id="SSF52507">
    <property type="entry name" value="Homo-oligomeric flavin-containing Cys decarboxylases, HFCD"/>
    <property type="match status" value="1"/>
</dbReference>
<dbReference type="InterPro" id="IPR035929">
    <property type="entry name" value="CoaB-like_sf"/>
</dbReference>
<dbReference type="GO" id="GO:0004633">
    <property type="term" value="F:phosphopantothenoylcysteine decarboxylase activity"/>
    <property type="evidence" value="ECO:0007669"/>
    <property type="project" value="UniProtKB-UniRule"/>
</dbReference>
<comment type="cofactor">
    <cofactor evidence="3">
        <name>FMN</name>
        <dbReference type="ChEBI" id="CHEBI:58210"/>
    </cofactor>
    <text evidence="3">Binds 1 FMN per subunit.</text>
</comment>
<comment type="similarity">
    <text evidence="3 4">In the N-terminal section; belongs to the HFCD (homo-oligomeric flavin containing Cys decarboxylase) superfamily.</text>
</comment>
<comment type="cofactor">
    <cofactor evidence="3">
        <name>Mg(2+)</name>
        <dbReference type="ChEBI" id="CHEBI:18420"/>
    </cofactor>
</comment>
<feature type="domain" description="DNA/pantothenate metabolism flavoprotein C-terminal" evidence="6">
    <location>
        <begin position="189"/>
        <end position="403"/>
    </location>
</feature>
<dbReference type="PANTHER" id="PTHR14359">
    <property type="entry name" value="HOMO-OLIGOMERIC FLAVIN CONTAINING CYS DECARBOXYLASE FAMILY"/>
    <property type="match status" value="1"/>
</dbReference>
<dbReference type="Gene3D" id="3.40.50.1950">
    <property type="entry name" value="Flavin prenyltransferase-like"/>
    <property type="match status" value="1"/>
</dbReference>
<keyword evidence="3 4" id="KW-0288">FMN</keyword>
<dbReference type="AlphaFoldDB" id="A0A832LUZ4"/>
<name>A0A832LUZ4_9BACT</name>
<keyword evidence="3" id="KW-0511">Multifunctional enzyme</keyword>
<comment type="catalytic activity">
    <reaction evidence="3 4">
        <text>(R)-4'-phosphopantothenate + L-cysteine + CTP = N-[(R)-4-phosphopantothenoyl]-L-cysteine + CMP + diphosphate + H(+)</text>
        <dbReference type="Rhea" id="RHEA:19397"/>
        <dbReference type="ChEBI" id="CHEBI:10986"/>
        <dbReference type="ChEBI" id="CHEBI:15378"/>
        <dbReference type="ChEBI" id="CHEBI:33019"/>
        <dbReference type="ChEBI" id="CHEBI:35235"/>
        <dbReference type="ChEBI" id="CHEBI:37563"/>
        <dbReference type="ChEBI" id="CHEBI:59458"/>
        <dbReference type="ChEBI" id="CHEBI:60377"/>
        <dbReference type="EC" id="6.3.2.5"/>
    </reaction>
</comment>
<feature type="domain" description="Flavoprotein" evidence="5">
    <location>
        <begin position="11"/>
        <end position="181"/>
    </location>
</feature>